<reference evidence="3" key="1">
    <citation type="submission" date="2025-08" db="UniProtKB">
        <authorList>
            <consortium name="Ensembl"/>
        </authorList>
    </citation>
    <scope>IDENTIFICATION</scope>
</reference>
<protein>
    <recommendedName>
        <fullName evidence="2">SPATA31 domain-containing protein</fullName>
    </recommendedName>
</protein>
<feature type="region of interest" description="Disordered" evidence="1">
    <location>
        <begin position="1175"/>
        <end position="1216"/>
    </location>
</feature>
<evidence type="ECO:0000256" key="1">
    <source>
        <dbReference type="SAM" id="MobiDB-lite"/>
    </source>
</evidence>
<feature type="region of interest" description="Disordered" evidence="1">
    <location>
        <begin position="980"/>
        <end position="1138"/>
    </location>
</feature>
<dbReference type="InterPro" id="IPR039509">
    <property type="entry name" value="SPATA31"/>
</dbReference>
<dbReference type="PANTHER" id="PTHR21777:SF0">
    <property type="entry name" value="RCG55159-LIKE"/>
    <property type="match status" value="1"/>
</dbReference>
<feature type="compositionally biased region" description="Basic and acidic residues" evidence="1">
    <location>
        <begin position="1045"/>
        <end position="1068"/>
    </location>
</feature>
<feature type="compositionally biased region" description="Basic and acidic residues" evidence="1">
    <location>
        <begin position="791"/>
        <end position="802"/>
    </location>
</feature>
<feature type="compositionally biased region" description="Polar residues" evidence="1">
    <location>
        <begin position="1011"/>
        <end position="1020"/>
    </location>
</feature>
<feature type="compositionally biased region" description="Basic and acidic residues" evidence="1">
    <location>
        <begin position="510"/>
        <end position="521"/>
    </location>
</feature>
<feature type="compositionally biased region" description="Polar residues" evidence="1">
    <location>
        <begin position="1108"/>
        <end position="1127"/>
    </location>
</feature>
<dbReference type="InterPro" id="IPR026677">
    <property type="entry name" value="Spata31g1-like"/>
</dbReference>
<dbReference type="PANTHER" id="PTHR21777">
    <property type="entry name" value="RCG55159-LIKE"/>
    <property type="match status" value="1"/>
</dbReference>
<feature type="compositionally biased region" description="Pro residues" evidence="1">
    <location>
        <begin position="524"/>
        <end position="538"/>
    </location>
</feature>
<feature type="region of interest" description="Disordered" evidence="1">
    <location>
        <begin position="488"/>
        <end position="571"/>
    </location>
</feature>
<proteinExistence type="predicted"/>
<feature type="domain" description="SPATA31" evidence="2">
    <location>
        <begin position="175"/>
        <end position="310"/>
    </location>
</feature>
<dbReference type="Proteomes" id="UP000694725">
    <property type="component" value="Unplaced"/>
</dbReference>
<dbReference type="AlphaFoldDB" id="A0A8D1YIU0"/>
<feature type="region of interest" description="Disordered" evidence="1">
    <location>
        <begin position="780"/>
        <end position="802"/>
    </location>
</feature>
<feature type="compositionally biased region" description="Low complexity" evidence="1">
    <location>
        <begin position="980"/>
        <end position="991"/>
    </location>
</feature>
<feature type="compositionally biased region" description="Polar residues" evidence="1">
    <location>
        <begin position="913"/>
        <end position="946"/>
    </location>
</feature>
<evidence type="ECO:0000313" key="3">
    <source>
        <dbReference type="Ensembl" id="ENSSSCP00065020964.1"/>
    </source>
</evidence>
<sequence length="1216" mass="133236">MEWLLEDLPGAEWDLGLLWGHLTHALACRHCGSSCLQSPGNLVILFLFVVWQIRKWWQLGRWQQLQPWYSGDRIQGKGPPLLYHVAFLDHMWKQEAEEEEEEEEEEASLDPLKPCSLPKETPIEEQATTAPSQPSCGSEGLHKAIGTLEQVHTQTPTLSRSYPAFQILTNLHVKYKTASGSRLQQRKSQLFWGLPSRHSESLEAILLSSGGPSSLKLSVSPSVFFNKLSFLPRSPELLLPQYCSPTQLPTHEVHATKDLEGMASEPRQLPCPSSPPVPSLPLHLKSFPMDHERVPSGTEVNTQWLTQQEEVPWVSEDQALHSEPKLQRTRPTKLFHSSEVWCKVPWDPGFQQHIPDSLSAFLAEYPSSLLGALTKYEVPCKTIGQNEDLKDSEPAMPAPSLTPTSLPEYQGVSSIGSLSGSKALWEPTRQREISEFPILVPFQPVDAMREAQATSTLEVPPVPETQRGTMGHNESIQVLQPLMPVLCQPPDSLSEPQKVSPEGGPSVTKDFWETLGHKENPRASGPPIPAPYPPPHPLPELQGGSSLGEPTDYESQWGCRENSSNPWAFEPPALDLDPGCYGTRPLCVPSGSQTPCKGMQGRENCQVSADPVSSSTLPSPSLLESLGTGAQAVLSESKALWEAMRQRENLWTPESPAHAHSPSLVPVPESCRINPVGGLNRSEAAWKDTDHFRNSWASESPSSAFSPPHALELDSLRASPAGVLFDSEARCGDIQMRKNSWASELQACSLPQDPYGPNALEVQSDSESIGGDMGHKEICPNPPSNSMSKSHTSEPTEDQRNCKTDGATLEQKKNCWTIDFPAPAPRSLSAPLPNPHINPEFVRGNVQQGGFPQDPHPPAVDPLQPIPWLPTLDEAETLSSQEEDVAKVPTNSGIQAWHWSRELELRLRTLQQSPASRSLGPNKSFGSSSGLSPTTQATQSLSSCPPRQTHPPNLCLHSSSCHSPKIQSTVTQPVQISHCYHSNSSSHSQQQKSDRAEQGSQKEQRMKAKMVSQTSFQGSCSHKKAGRKCQGLEGPSNPKVLASGKRQDNASAKKRDCPRKPKGDHGGGDARLGSSTVTGKSQPVQARRLAVVPVSRLSQRTQHRDQSSQHSALSPQLNSKAVGSQDKQGARLEAGDSLGPQHCKHCPWAQKHLSSPTPPAPLTRGLQKLLAKILGTHGPRPTKSSAERLVVLPPNINTPRPEAKPLERWRDKQRKS</sequence>
<feature type="compositionally biased region" description="Polar residues" evidence="1">
    <location>
        <begin position="1073"/>
        <end position="1084"/>
    </location>
</feature>
<feature type="compositionally biased region" description="Basic and acidic residues" evidence="1">
    <location>
        <begin position="992"/>
        <end position="1006"/>
    </location>
</feature>
<feature type="region of interest" description="Disordered" evidence="1">
    <location>
        <begin position="913"/>
        <end position="948"/>
    </location>
</feature>
<feature type="compositionally biased region" description="Basic and acidic residues" evidence="1">
    <location>
        <begin position="1201"/>
        <end position="1210"/>
    </location>
</feature>
<feature type="region of interest" description="Disordered" evidence="1">
    <location>
        <begin position="95"/>
        <end position="119"/>
    </location>
</feature>
<evidence type="ECO:0000313" key="4">
    <source>
        <dbReference type="Proteomes" id="UP000694725"/>
    </source>
</evidence>
<feature type="compositionally biased region" description="Acidic residues" evidence="1">
    <location>
        <begin position="96"/>
        <end position="108"/>
    </location>
</feature>
<dbReference type="Ensembl" id="ENSSSCT00065048553.1">
    <property type="protein sequence ID" value="ENSSSCP00065020964.1"/>
    <property type="gene ID" value="ENSSSCG00065035634.1"/>
</dbReference>
<accession>A0A8D1YIU0</accession>
<feature type="region of interest" description="Disordered" evidence="1">
    <location>
        <begin position="386"/>
        <end position="405"/>
    </location>
</feature>
<evidence type="ECO:0000259" key="2">
    <source>
        <dbReference type="Pfam" id="PF14650"/>
    </source>
</evidence>
<organism evidence="3 4">
    <name type="scientific">Sus scrofa</name>
    <name type="common">Pig</name>
    <dbReference type="NCBI Taxonomy" id="9823"/>
    <lineage>
        <taxon>Eukaryota</taxon>
        <taxon>Metazoa</taxon>
        <taxon>Chordata</taxon>
        <taxon>Craniata</taxon>
        <taxon>Vertebrata</taxon>
        <taxon>Euteleostomi</taxon>
        <taxon>Mammalia</taxon>
        <taxon>Eutheria</taxon>
        <taxon>Laurasiatheria</taxon>
        <taxon>Artiodactyla</taxon>
        <taxon>Suina</taxon>
        <taxon>Suidae</taxon>
        <taxon>Sus</taxon>
    </lineage>
</organism>
<name>A0A8D1YIU0_PIG</name>
<dbReference type="Pfam" id="PF14650">
    <property type="entry name" value="FAM75"/>
    <property type="match status" value="1"/>
</dbReference>